<accession>A0AAV3SSN2</accession>
<comment type="caution">
    <text evidence="1">The sequence shown here is derived from an EMBL/GenBank/DDBJ whole genome shotgun (WGS) entry which is preliminary data.</text>
</comment>
<evidence type="ECO:0008006" key="3">
    <source>
        <dbReference type="Google" id="ProtNLM"/>
    </source>
</evidence>
<organism evidence="1 2">
    <name type="scientific">Halorubrum ejinorense</name>
    <dbReference type="NCBI Taxonomy" id="425309"/>
    <lineage>
        <taxon>Archaea</taxon>
        <taxon>Methanobacteriati</taxon>
        <taxon>Methanobacteriota</taxon>
        <taxon>Stenosarchaea group</taxon>
        <taxon>Halobacteria</taxon>
        <taxon>Halobacteriales</taxon>
        <taxon>Haloferacaceae</taxon>
        <taxon>Halorubrum</taxon>
    </lineage>
</organism>
<dbReference type="Proteomes" id="UP001501425">
    <property type="component" value="Unassembled WGS sequence"/>
</dbReference>
<gene>
    <name evidence="1" type="ORF">GCM10008994_17480</name>
</gene>
<name>A0AAV3SSN2_9EURY</name>
<reference evidence="1" key="2">
    <citation type="submission" date="2023-12" db="EMBL/GenBank/DDBJ databases">
        <authorList>
            <person name="Sun Q."/>
            <person name="Inoue M."/>
        </authorList>
    </citation>
    <scope>NUCLEOTIDE SEQUENCE</scope>
    <source>
        <strain evidence="1">JCM 14265</strain>
    </source>
</reference>
<dbReference type="AlphaFoldDB" id="A0AAV3SSN2"/>
<protein>
    <recommendedName>
        <fullName evidence="3">DUF393 domain-containing protein</fullName>
    </recommendedName>
</protein>
<sequence length="154" mass="16059">MGTVLFDMTTDPDGADAPVLIFDGDCPYCSMAAVALRKLDGVVAVPWEADPVGPFLDAQFGSRPFAMVFVDPVERRVYAGRSAAEELADRAGTPGIVGGLVRENYDAIAGVVGALSGRGRDPADVHDTYRLDDEAGELVASLRSAASEAPTALS</sequence>
<dbReference type="EMBL" id="BAAADQ010000008">
    <property type="protein sequence ID" value="GAA0542943.1"/>
    <property type="molecule type" value="Genomic_DNA"/>
</dbReference>
<evidence type="ECO:0000313" key="2">
    <source>
        <dbReference type="Proteomes" id="UP001501425"/>
    </source>
</evidence>
<proteinExistence type="predicted"/>
<reference evidence="1" key="1">
    <citation type="journal article" date="2014" name="Int. J. Syst. Evol. Microbiol.">
        <title>Complete genome sequence of Corynebacterium casei LMG S-19264T (=DSM 44701T), isolated from a smear-ripened cheese.</title>
        <authorList>
            <consortium name="US DOE Joint Genome Institute (JGI-PGF)"/>
            <person name="Walter F."/>
            <person name="Albersmeier A."/>
            <person name="Kalinowski J."/>
            <person name="Ruckert C."/>
        </authorList>
    </citation>
    <scope>NUCLEOTIDE SEQUENCE</scope>
    <source>
        <strain evidence="1">JCM 14265</strain>
    </source>
</reference>
<evidence type="ECO:0000313" key="1">
    <source>
        <dbReference type="EMBL" id="GAA0542943.1"/>
    </source>
</evidence>